<protein>
    <recommendedName>
        <fullName evidence="2">Nucleoside transporter/FeoB GTPase Gate domain-containing protein</fullName>
    </recommendedName>
</protein>
<feature type="domain" description="Nucleoside transporter/FeoB GTPase Gate" evidence="2">
    <location>
        <begin position="50"/>
        <end position="158"/>
    </location>
</feature>
<keyword evidence="1" id="KW-1133">Transmembrane helix</keyword>
<dbReference type="InterPro" id="IPR052549">
    <property type="entry name" value="SpmB"/>
</dbReference>
<feature type="transmembrane region" description="Helical" evidence="1">
    <location>
        <begin position="44"/>
        <end position="64"/>
    </location>
</feature>
<dbReference type="OrthoDB" id="9805623at2"/>
<feature type="transmembrane region" description="Helical" evidence="1">
    <location>
        <begin position="6"/>
        <end position="23"/>
    </location>
</feature>
<proteinExistence type="predicted"/>
<organism evidence="3 4">
    <name type="scientific">Methylomonas denitrificans</name>
    <dbReference type="NCBI Taxonomy" id="1538553"/>
    <lineage>
        <taxon>Bacteria</taxon>
        <taxon>Pseudomonadati</taxon>
        <taxon>Pseudomonadota</taxon>
        <taxon>Gammaproteobacteria</taxon>
        <taxon>Methylococcales</taxon>
        <taxon>Methylococcaceae</taxon>
        <taxon>Methylomonas</taxon>
    </lineage>
</organism>
<keyword evidence="1" id="KW-0472">Membrane</keyword>
<dbReference type="PANTHER" id="PTHR35793">
    <property type="entry name" value="INNER MEMBRANE PROTEIN YJIG"/>
    <property type="match status" value="1"/>
</dbReference>
<accession>A0A140E5I9</accession>
<dbReference type="PIRSF" id="PIRSF036542">
    <property type="entry name" value="SpmA_SpmB"/>
    <property type="match status" value="1"/>
</dbReference>
<feature type="transmembrane region" description="Helical" evidence="1">
    <location>
        <begin position="172"/>
        <end position="192"/>
    </location>
</feature>
<feature type="transmembrane region" description="Helical" evidence="1">
    <location>
        <begin position="275"/>
        <end position="292"/>
    </location>
</feature>
<evidence type="ECO:0000313" key="3">
    <source>
        <dbReference type="EMBL" id="AMK75663.1"/>
    </source>
</evidence>
<dbReference type="GO" id="GO:0005886">
    <property type="term" value="C:plasma membrane"/>
    <property type="evidence" value="ECO:0007669"/>
    <property type="project" value="TreeGrafter"/>
</dbReference>
<keyword evidence="4" id="KW-1185">Reference proteome</keyword>
<dbReference type="InterPro" id="IPR011415">
    <property type="entry name" value="SpmA_SpmB"/>
</dbReference>
<evidence type="ECO:0000256" key="1">
    <source>
        <dbReference type="SAM" id="Phobius"/>
    </source>
</evidence>
<feature type="transmembrane region" description="Helical" evidence="1">
    <location>
        <begin position="236"/>
        <end position="255"/>
    </location>
</feature>
<dbReference type="Pfam" id="PF07670">
    <property type="entry name" value="Gate"/>
    <property type="match status" value="2"/>
</dbReference>
<dbReference type="RefSeq" id="WP_036278425.1">
    <property type="nucleotide sequence ID" value="NZ_CP014476.1"/>
</dbReference>
<name>A0A140E5I9_9GAMM</name>
<dbReference type="KEGG" id="mdn:JT25_004035"/>
<dbReference type="PANTHER" id="PTHR35793:SF2">
    <property type="entry name" value="INNER MEMBRANE PROTEIN YJIG"/>
    <property type="match status" value="1"/>
</dbReference>
<dbReference type="STRING" id="1538553.JT25_004035"/>
<dbReference type="Proteomes" id="UP000030512">
    <property type="component" value="Chromosome"/>
</dbReference>
<dbReference type="AlphaFoldDB" id="A0A140E5I9"/>
<dbReference type="InterPro" id="IPR011642">
    <property type="entry name" value="Gate_dom"/>
</dbReference>
<keyword evidence="1" id="KW-0812">Transmembrane</keyword>
<evidence type="ECO:0000313" key="4">
    <source>
        <dbReference type="Proteomes" id="UP000030512"/>
    </source>
</evidence>
<gene>
    <name evidence="3" type="ORF">JT25_004035</name>
</gene>
<feature type="transmembrane region" description="Helical" evidence="1">
    <location>
        <begin position="204"/>
        <end position="224"/>
    </location>
</feature>
<sequence length="409" mass="43920">MLNLIWIFFFLSAFATATFKLLVLGDTKVFSELMNAMFSLSKTAFEISLGLSGVLALWLGIMKIGEHSGFIDLLTKALNPLFGRLMPEIPKDHPALGAMVMNIAANMLGLDNAATPMGIKAMQEMQTLNPHPERATDAQILFLVINTASVTLFPVTIFAYRAQLGAANPTDVFIPILIATYMSTLTGLLAVATVQKINLLDKVVLAYLGGITILVGGILAYFAGLDQTEMLKQSALVSHVILFSLVISFIAAAAYKRLNAYELFVDGAKQGFQTAITIIPYLVAMLVAFGVFRASGALELITDGVRLLVNFCGIDNRFIDGLPTALMKPFSGSGARAMMIDTMQTHGADSFAGRLASVVQGSTETTFYVLAVYFGAVNIKQIRHAAACGIVADIGGILTAILVTYWFFG</sequence>
<feature type="transmembrane region" description="Helical" evidence="1">
    <location>
        <begin position="385"/>
        <end position="408"/>
    </location>
</feature>
<dbReference type="EMBL" id="CP014476">
    <property type="protein sequence ID" value="AMK75663.1"/>
    <property type="molecule type" value="Genomic_DNA"/>
</dbReference>
<evidence type="ECO:0000259" key="2">
    <source>
        <dbReference type="Pfam" id="PF07670"/>
    </source>
</evidence>
<feature type="domain" description="Nucleoside transporter/FeoB GTPase Gate" evidence="2">
    <location>
        <begin position="276"/>
        <end position="379"/>
    </location>
</feature>
<reference evidence="3 4" key="1">
    <citation type="journal article" date="2015" name="Environ. Microbiol.">
        <title>Methane oxidation coupled to nitrate reduction under hypoxia by the Gammaproteobacterium Methylomonas denitrificans, sp. nov. type strain FJG1.</title>
        <authorList>
            <person name="Kits K.D."/>
            <person name="Klotz M.G."/>
            <person name="Stein L.Y."/>
        </authorList>
    </citation>
    <scope>NUCLEOTIDE SEQUENCE [LARGE SCALE GENOMIC DNA]</scope>
    <source>
        <strain evidence="3 4">FJG1</strain>
    </source>
</reference>
<feature type="transmembrane region" description="Helical" evidence="1">
    <location>
        <begin position="140"/>
        <end position="160"/>
    </location>
</feature>